<keyword evidence="3 6" id="KW-0805">Transcription regulation</keyword>
<keyword evidence="5 6" id="KW-0539">Nucleus</keyword>
<evidence type="ECO:0000256" key="7">
    <source>
        <dbReference type="SAM" id="MobiDB-lite"/>
    </source>
</evidence>
<keyword evidence="10" id="KW-1185">Reference proteome</keyword>
<feature type="compositionally biased region" description="Low complexity" evidence="7">
    <location>
        <begin position="113"/>
        <end position="124"/>
    </location>
</feature>
<dbReference type="Pfam" id="PF13724">
    <property type="entry name" value="DNA_binding_2"/>
    <property type="match status" value="1"/>
</dbReference>
<accession>A0AAD8NL26</accession>
<dbReference type="Pfam" id="PF04844">
    <property type="entry name" value="Ovate"/>
    <property type="match status" value="1"/>
</dbReference>
<feature type="compositionally biased region" description="Polar residues" evidence="7">
    <location>
        <begin position="185"/>
        <end position="205"/>
    </location>
</feature>
<protein>
    <recommendedName>
        <fullName evidence="6">Transcription repressor</fullName>
    </recommendedName>
    <alternativeName>
        <fullName evidence="6">Ovate family protein</fullName>
    </alternativeName>
</protein>
<evidence type="ECO:0000256" key="1">
    <source>
        <dbReference type="ARBA" id="ARBA00004123"/>
    </source>
</evidence>
<evidence type="ECO:0000256" key="2">
    <source>
        <dbReference type="ARBA" id="ARBA00022491"/>
    </source>
</evidence>
<evidence type="ECO:0000256" key="3">
    <source>
        <dbReference type="ARBA" id="ARBA00023015"/>
    </source>
</evidence>
<comment type="function">
    <text evidence="6">Transcriptional repressor that regulates multiple aspects of plant growth and development.</text>
</comment>
<feature type="region of interest" description="Disordered" evidence="7">
    <location>
        <begin position="27"/>
        <end position="151"/>
    </location>
</feature>
<feature type="compositionally biased region" description="Polar residues" evidence="7">
    <location>
        <begin position="67"/>
        <end position="85"/>
    </location>
</feature>
<feature type="domain" description="OVATE" evidence="8">
    <location>
        <begin position="250"/>
        <end position="309"/>
    </location>
</feature>
<evidence type="ECO:0000256" key="5">
    <source>
        <dbReference type="ARBA" id="ARBA00023242"/>
    </source>
</evidence>
<comment type="subcellular location">
    <subcellularLocation>
        <location evidence="1 6">Nucleus</location>
    </subcellularLocation>
</comment>
<proteinExistence type="predicted"/>
<dbReference type="PANTHER" id="PTHR33057">
    <property type="entry name" value="TRANSCRIPTION REPRESSOR OFP7-RELATED"/>
    <property type="match status" value="1"/>
</dbReference>
<dbReference type="NCBIfam" id="TIGR01568">
    <property type="entry name" value="A_thal_3678"/>
    <property type="match status" value="1"/>
</dbReference>
<keyword evidence="4 6" id="KW-0804">Transcription</keyword>
<dbReference type="InterPro" id="IPR006458">
    <property type="entry name" value="Ovate_C"/>
</dbReference>
<feature type="region of interest" description="Disordered" evidence="7">
    <location>
        <begin position="170"/>
        <end position="222"/>
    </location>
</feature>
<dbReference type="InterPro" id="IPR038933">
    <property type="entry name" value="Ovate"/>
</dbReference>
<evidence type="ECO:0000259" key="8">
    <source>
        <dbReference type="PROSITE" id="PS51754"/>
    </source>
</evidence>
<dbReference type="GO" id="GO:0005634">
    <property type="term" value="C:nucleus"/>
    <property type="evidence" value="ECO:0007669"/>
    <property type="project" value="UniProtKB-SubCell"/>
</dbReference>
<dbReference type="AlphaFoldDB" id="A0AAD8NL26"/>
<dbReference type="EMBL" id="JAUHHV010000009">
    <property type="protein sequence ID" value="KAK1412727.1"/>
    <property type="molecule type" value="Genomic_DNA"/>
</dbReference>
<dbReference type="GO" id="GO:0003677">
    <property type="term" value="F:DNA binding"/>
    <property type="evidence" value="ECO:0007669"/>
    <property type="project" value="InterPro"/>
</dbReference>
<dbReference type="PANTHER" id="PTHR33057:SF128">
    <property type="entry name" value="TRANSCRIPTION REPRESSOR OFP3"/>
    <property type="match status" value="1"/>
</dbReference>
<sequence length="313" mass="35624">MGNYKFRLSDMIPNAWFYKLRDMSKTKTKTKTATSTTTNHHKKPPYSSYYSSSTTTTPSQNHYYHHPTTSIYHTPKLSQFHNNSPPHFHDPPRKSSKKPTPNRKTIYKPSPKHTSSLTESTHTLQHFFHSPTTNLSPSSESTHSGLTSCTCRLSSSTSDIIIDITETKKLNSSPEKNLKLPPIITKQSNPTKPTSKNRQMQNSGKKVNETPARKSNSGIKLRANSPKLALGKRIVQKSAKSKNMPESFAIVKSSFDPQKDFMESMKEMIVENNLRRSEDLEHLLACYLSLNSDEYHDVIVKAFEQIWFTLPHV</sequence>
<dbReference type="InterPro" id="IPR025830">
    <property type="entry name" value="DNA_bnd_dom_ovate"/>
</dbReference>
<evidence type="ECO:0000256" key="4">
    <source>
        <dbReference type="ARBA" id="ARBA00023163"/>
    </source>
</evidence>
<feature type="compositionally biased region" description="Polar residues" evidence="7">
    <location>
        <begin position="130"/>
        <end position="143"/>
    </location>
</feature>
<dbReference type="PROSITE" id="PS51754">
    <property type="entry name" value="OVATE"/>
    <property type="match status" value="1"/>
</dbReference>
<keyword evidence="2 6" id="KW-0678">Repressor</keyword>
<evidence type="ECO:0000313" key="9">
    <source>
        <dbReference type="EMBL" id="KAK1412727.1"/>
    </source>
</evidence>
<feature type="compositionally biased region" description="Low complexity" evidence="7">
    <location>
        <begin position="45"/>
        <end position="59"/>
    </location>
</feature>
<evidence type="ECO:0000313" key="10">
    <source>
        <dbReference type="Proteomes" id="UP001229421"/>
    </source>
</evidence>
<dbReference type="GO" id="GO:0045892">
    <property type="term" value="P:negative regulation of DNA-templated transcription"/>
    <property type="evidence" value="ECO:0007669"/>
    <property type="project" value="UniProtKB-UniRule"/>
</dbReference>
<dbReference type="Proteomes" id="UP001229421">
    <property type="component" value="Unassembled WGS sequence"/>
</dbReference>
<evidence type="ECO:0000256" key="6">
    <source>
        <dbReference type="RuleBase" id="RU367028"/>
    </source>
</evidence>
<reference evidence="9" key="1">
    <citation type="journal article" date="2023" name="bioRxiv">
        <title>Improved chromosome-level genome assembly for marigold (Tagetes erecta).</title>
        <authorList>
            <person name="Jiang F."/>
            <person name="Yuan L."/>
            <person name="Wang S."/>
            <person name="Wang H."/>
            <person name="Xu D."/>
            <person name="Wang A."/>
            <person name="Fan W."/>
        </authorList>
    </citation>
    <scope>NUCLEOTIDE SEQUENCE</scope>
    <source>
        <strain evidence="9">WSJ</strain>
        <tissue evidence="9">Leaf</tissue>
    </source>
</reference>
<comment type="caution">
    <text evidence="9">The sequence shown here is derived from an EMBL/GenBank/DDBJ whole genome shotgun (WGS) entry which is preliminary data.</text>
</comment>
<organism evidence="9 10">
    <name type="scientific">Tagetes erecta</name>
    <name type="common">African marigold</name>
    <dbReference type="NCBI Taxonomy" id="13708"/>
    <lineage>
        <taxon>Eukaryota</taxon>
        <taxon>Viridiplantae</taxon>
        <taxon>Streptophyta</taxon>
        <taxon>Embryophyta</taxon>
        <taxon>Tracheophyta</taxon>
        <taxon>Spermatophyta</taxon>
        <taxon>Magnoliopsida</taxon>
        <taxon>eudicotyledons</taxon>
        <taxon>Gunneridae</taxon>
        <taxon>Pentapetalae</taxon>
        <taxon>asterids</taxon>
        <taxon>campanulids</taxon>
        <taxon>Asterales</taxon>
        <taxon>Asteraceae</taxon>
        <taxon>Asteroideae</taxon>
        <taxon>Heliantheae alliance</taxon>
        <taxon>Tageteae</taxon>
        <taxon>Tagetes</taxon>
    </lineage>
</organism>
<gene>
    <name evidence="9" type="ORF">QVD17_34204</name>
</gene>
<name>A0AAD8NL26_TARER</name>